<organism evidence="4 5">
    <name type="scientific">Streptomyces coelicoflavus</name>
    <dbReference type="NCBI Taxonomy" id="285562"/>
    <lineage>
        <taxon>Bacteria</taxon>
        <taxon>Bacillati</taxon>
        <taxon>Actinomycetota</taxon>
        <taxon>Actinomycetes</taxon>
        <taxon>Kitasatosporales</taxon>
        <taxon>Streptomycetaceae</taxon>
        <taxon>Streptomyces</taxon>
    </lineage>
</organism>
<evidence type="ECO:0000259" key="3">
    <source>
        <dbReference type="PROSITE" id="PS50983"/>
    </source>
</evidence>
<dbReference type="PROSITE" id="PS50983">
    <property type="entry name" value="FE_B12_PBP"/>
    <property type="match status" value="1"/>
</dbReference>
<dbReference type="Pfam" id="PF01497">
    <property type="entry name" value="Peripla_BP_2"/>
    <property type="match status" value="1"/>
</dbReference>
<reference evidence="4 5" key="1">
    <citation type="submission" date="2020-01" db="EMBL/GenBank/DDBJ databases">
        <title>Insect and environment-associated Actinomycetes.</title>
        <authorList>
            <person name="Currrie C."/>
            <person name="Chevrette M."/>
            <person name="Carlson C."/>
            <person name="Stubbendieck R."/>
            <person name="Wendt-Pienkowski E."/>
        </authorList>
    </citation>
    <scope>NUCLEOTIDE SEQUENCE [LARGE SCALE GENOMIC DNA]</scope>
    <source>
        <strain evidence="4 5">SID14172</strain>
    </source>
</reference>
<dbReference type="PROSITE" id="PS51257">
    <property type="entry name" value="PROKAR_LIPOPROTEIN"/>
    <property type="match status" value="1"/>
</dbReference>
<evidence type="ECO:0000256" key="1">
    <source>
        <dbReference type="ARBA" id="ARBA00008814"/>
    </source>
</evidence>
<name>A0A6N9UBD5_9ACTN</name>
<keyword evidence="5" id="KW-1185">Reference proteome</keyword>
<comment type="caution">
    <text evidence="4">The sequence shown here is derived from an EMBL/GenBank/DDBJ whole genome shotgun (WGS) entry which is preliminary data.</text>
</comment>
<sequence length="351" mass="36764">MSGMWRPVSGAVLAAGLLTTACGGGGGGSASPDAQGAGPRVSVENCDGEKATFDSPPGRIVTSNASALEMLLRLGAGPKVIGTGFPPGKGALPAELAGQAADVPVLGRTVIPKEKLLGSGADVYVQTFRPANGTSTGPRPEEFDAAGIKVVELLSTACAAEHPGPQKDLSAVMGDIERLGTLTGTSERADEIVAGMRAKVDAVGERVAAVPEAERPTYFVFDFDAGTRQPSAVCGGQVANAVITLAGARNVFRDCDGTFEKTGWEDVVAKNPDWIQLTVRNRGSAEADEKAFDEAERFLTTFPATRGLTAVKKERFLRIRSERMTTPSVANAETVERIARTLYPDEFQDVR</sequence>
<dbReference type="Proteomes" id="UP000469545">
    <property type="component" value="Unassembled WGS sequence"/>
</dbReference>
<dbReference type="PANTHER" id="PTHR30535:SF7">
    <property type="entry name" value="IRON(III) DICITRATE-BINDING PROTEIN"/>
    <property type="match status" value="1"/>
</dbReference>
<feature type="domain" description="Fe/B12 periplasmic-binding" evidence="3">
    <location>
        <begin position="59"/>
        <end position="346"/>
    </location>
</feature>
<dbReference type="SUPFAM" id="SSF53807">
    <property type="entry name" value="Helical backbone' metal receptor"/>
    <property type="match status" value="1"/>
</dbReference>
<dbReference type="InterPro" id="IPR002491">
    <property type="entry name" value="ABC_transptr_periplasmic_BD"/>
</dbReference>
<feature type="region of interest" description="Disordered" evidence="2">
    <location>
        <begin position="25"/>
        <end position="58"/>
    </location>
</feature>
<evidence type="ECO:0000313" key="5">
    <source>
        <dbReference type="Proteomes" id="UP000469545"/>
    </source>
</evidence>
<protein>
    <submittedName>
        <fullName evidence="4">ABC transporter substrate-binding protein</fullName>
    </submittedName>
</protein>
<dbReference type="AlphaFoldDB" id="A0A6N9UBD5"/>
<dbReference type="InterPro" id="IPR050902">
    <property type="entry name" value="ABC_Transporter_SBP"/>
</dbReference>
<evidence type="ECO:0000256" key="2">
    <source>
        <dbReference type="SAM" id="MobiDB-lite"/>
    </source>
</evidence>
<dbReference type="PANTHER" id="PTHR30535">
    <property type="entry name" value="VITAMIN B12-BINDING PROTEIN"/>
    <property type="match status" value="1"/>
</dbReference>
<dbReference type="EMBL" id="JAAGMB010000005">
    <property type="protein sequence ID" value="NEB15067.1"/>
    <property type="molecule type" value="Genomic_DNA"/>
</dbReference>
<proteinExistence type="inferred from homology"/>
<comment type="similarity">
    <text evidence="1">Belongs to the bacterial solute-binding protein 8 family.</text>
</comment>
<dbReference type="Gene3D" id="3.40.50.1980">
    <property type="entry name" value="Nitrogenase molybdenum iron protein domain"/>
    <property type="match status" value="2"/>
</dbReference>
<accession>A0A6N9UBD5</accession>
<gene>
    <name evidence="4" type="ORF">G3I46_00800</name>
</gene>
<evidence type="ECO:0000313" key="4">
    <source>
        <dbReference type="EMBL" id="NEB15067.1"/>
    </source>
</evidence>